<dbReference type="InterPro" id="IPR028098">
    <property type="entry name" value="Glyco_trans_4-like_N"/>
</dbReference>
<comment type="caution">
    <text evidence="4">The sequence shown here is derived from an EMBL/GenBank/DDBJ whole genome shotgun (WGS) entry which is preliminary data.</text>
</comment>
<protein>
    <submittedName>
        <fullName evidence="4">Glycosyltransferase family 4 protein</fullName>
    </submittedName>
    <submittedName>
        <fullName evidence="3">LPS N-acetylglucosaminyltransferase</fullName>
    </submittedName>
</protein>
<dbReference type="Proteomes" id="UP000481700">
    <property type="component" value="Unassembled WGS sequence"/>
</dbReference>
<organism evidence="4 5">
    <name type="scientific">Phocaeicola dorei</name>
    <dbReference type="NCBI Taxonomy" id="357276"/>
    <lineage>
        <taxon>Bacteria</taxon>
        <taxon>Pseudomonadati</taxon>
        <taxon>Bacteroidota</taxon>
        <taxon>Bacteroidia</taxon>
        <taxon>Bacteroidales</taxon>
        <taxon>Bacteroidaceae</taxon>
        <taxon>Phocaeicola</taxon>
    </lineage>
</organism>
<evidence type="ECO:0000259" key="1">
    <source>
        <dbReference type="Pfam" id="PF00534"/>
    </source>
</evidence>
<dbReference type="Gene3D" id="3.40.50.2000">
    <property type="entry name" value="Glycogen Phosphorylase B"/>
    <property type="match status" value="2"/>
</dbReference>
<dbReference type="PANTHER" id="PTHR12526">
    <property type="entry name" value="GLYCOSYLTRANSFERASE"/>
    <property type="match status" value="1"/>
</dbReference>
<name>A0A4R4I836_9BACT</name>
<keyword evidence="4" id="KW-0808">Transferase</keyword>
<feature type="domain" description="Glycosyltransferase subfamily 4-like N-terminal" evidence="2">
    <location>
        <begin position="12"/>
        <end position="165"/>
    </location>
</feature>
<dbReference type="RefSeq" id="WP_032950663.1">
    <property type="nucleotide sequence ID" value="NZ_BQOA01000001.1"/>
</dbReference>
<dbReference type="KEGG" id="bdo:EL88_07820"/>
<dbReference type="GO" id="GO:0016757">
    <property type="term" value="F:glycosyltransferase activity"/>
    <property type="evidence" value="ECO:0007669"/>
    <property type="project" value="UniProtKB-KW"/>
</dbReference>
<keyword evidence="3" id="KW-0328">Glycosyltransferase</keyword>
<proteinExistence type="predicted"/>
<evidence type="ECO:0000259" key="2">
    <source>
        <dbReference type="Pfam" id="PF13439"/>
    </source>
</evidence>
<dbReference type="Pfam" id="PF13439">
    <property type="entry name" value="Glyco_transf_4"/>
    <property type="match status" value="1"/>
</dbReference>
<dbReference type="SUPFAM" id="SSF53756">
    <property type="entry name" value="UDP-Glycosyltransferase/glycogen phosphorylase"/>
    <property type="match status" value="1"/>
</dbReference>
<accession>A0A4R4I836</accession>
<dbReference type="EMBL" id="VVZV01000013">
    <property type="protein sequence ID" value="KAA5318495.1"/>
    <property type="molecule type" value="Genomic_DNA"/>
</dbReference>
<reference evidence="3" key="2">
    <citation type="submission" date="2022-01" db="EMBL/GenBank/DDBJ databases">
        <title>Novel bile acid biosynthetic pathways are enriched in the microbiome of centenarians.</title>
        <authorList>
            <person name="Sato Y."/>
            <person name="Atarashi K."/>
            <person name="Plichta R.D."/>
            <person name="Arai Y."/>
            <person name="Sasajima S."/>
            <person name="Kearney M.S."/>
            <person name="Suda W."/>
            <person name="Takeshita K."/>
            <person name="Sasaki T."/>
            <person name="Okamoto S."/>
            <person name="Skelly N.A."/>
            <person name="Okamura Y."/>
            <person name="Vlamakis H."/>
            <person name="Li Y."/>
            <person name="Tanoue T."/>
            <person name="Takei H."/>
            <person name="Nittono H."/>
            <person name="Narushima S."/>
            <person name="Irie J."/>
            <person name="Itoh H."/>
            <person name="Moriya K."/>
            <person name="Sugiura Y."/>
            <person name="Suematsu M."/>
            <person name="Moritoki N."/>
            <person name="Shibata S."/>
            <person name="Littman R.D."/>
            <person name="Fischbach A.M."/>
            <person name="Uwamino Y."/>
            <person name="Inoue T."/>
            <person name="Honda A."/>
            <person name="Hattori M."/>
            <person name="Murai T."/>
            <person name="Xavier J.R."/>
            <person name="Hirose N."/>
            <person name="Honda K."/>
        </authorList>
    </citation>
    <scope>NUCLEOTIDE SEQUENCE</scope>
    <source>
        <strain evidence="3">CE91-St7</strain>
    </source>
</reference>
<evidence type="ECO:0000313" key="5">
    <source>
        <dbReference type="Proteomes" id="UP000481700"/>
    </source>
</evidence>
<dbReference type="EMBL" id="BQOB01000001">
    <property type="protein sequence ID" value="GKH82451.1"/>
    <property type="molecule type" value="Genomic_DNA"/>
</dbReference>
<reference evidence="4 5" key="1">
    <citation type="journal article" date="2019" name="Nat. Med.">
        <title>A library of human gut bacterial isolates paired with longitudinal multiomics data enables mechanistic microbiome research.</title>
        <authorList>
            <person name="Poyet M."/>
            <person name="Groussin M."/>
            <person name="Gibbons S.M."/>
            <person name="Avila-Pacheco J."/>
            <person name="Jiang X."/>
            <person name="Kearney S.M."/>
            <person name="Perrotta A.R."/>
            <person name="Berdy B."/>
            <person name="Zhao S."/>
            <person name="Lieberman T.D."/>
            <person name="Swanson P.K."/>
            <person name="Smith M."/>
            <person name="Roesemann S."/>
            <person name="Alexander J.E."/>
            <person name="Rich S.A."/>
            <person name="Livny J."/>
            <person name="Vlamakis H."/>
            <person name="Clish C."/>
            <person name="Bullock K."/>
            <person name="Deik A."/>
            <person name="Scott J."/>
            <person name="Pierce K.A."/>
            <person name="Xavier R.J."/>
            <person name="Alm E.J."/>
        </authorList>
    </citation>
    <scope>NUCLEOTIDE SEQUENCE [LARGE SCALE GENOMIC DNA]</scope>
    <source>
        <strain evidence="4 5">BIOML-A25</strain>
    </source>
</reference>
<gene>
    <name evidence="3" type="ORF">CE91St7_33350</name>
    <name evidence="4" type="ORF">F2Z07_12625</name>
</gene>
<dbReference type="AlphaFoldDB" id="A0A4R4I836"/>
<dbReference type="Pfam" id="PF00534">
    <property type="entry name" value="Glycos_transf_1"/>
    <property type="match status" value="1"/>
</dbReference>
<dbReference type="InterPro" id="IPR001296">
    <property type="entry name" value="Glyco_trans_1"/>
</dbReference>
<dbReference type="PANTHER" id="PTHR12526:SF630">
    <property type="entry name" value="GLYCOSYLTRANSFERASE"/>
    <property type="match status" value="1"/>
</dbReference>
<dbReference type="Proteomes" id="UP001055104">
    <property type="component" value="Unassembled WGS sequence"/>
</dbReference>
<evidence type="ECO:0000313" key="4">
    <source>
        <dbReference type="EMBL" id="KAA5318495.1"/>
    </source>
</evidence>
<evidence type="ECO:0000313" key="3">
    <source>
        <dbReference type="EMBL" id="GKH82451.1"/>
    </source>
</evidence>
<feature type="domain" description="Glycosyl transferase family 1" evidence="1">
    <location>
        <begin position="169"/>
        <end position="333"/>
    </location>
</feature>
<sequence length="366" mass="41391">MKILFVIRDMFMGGAGKQLALTASSLIERGHKVYLYTYIGASLEHRIDSRIIYIAEKNVPTSKLKEYLFTPFHIHRVINQVKPDIAISWRANAGCMLVLGAIGTGVSTVFSERSDPYMETNMMLKVATKICDYSDGGVFQTSKARDYYHRLSPKSVVIPNPVGLDLNFPKIENIESRKKEIAWVGRIANRQKRMDIALKAFQIIHKQLPDYTLSFYGDGVDMQWIKKMVADLNLQNYVFFHGAKKGIVDIIKYSRILMLSSDYEGIPNIIIEAFIAGIPVVATDCSPGGARLLIDNGRNGFVVPMRDYKSLAAQCVKVIEDPKLSNGFIQQSRTKLKLFEPQGIFKAWNEYLMKIGDSNHFMKESN</sequence>